<dbReference type="AlphaFoldDB" id="A0A8R7P3P4"/>
<dbReference type="EnsemblPlants" id="TuG1812G0100004273.01.T01">
    <property type="protein sequence ID" value="TuG1812G0100004273.01.T01.cds452007"/>
    <property type="gene ID" value="TuG1812G0100004273.01"/>
</dbReference>
<evidence type="ECO:0000313" key="2">
    <source>
        <dbReference type="EnsemblPlants" id="TuG1812G0100004273.01.T01.cds452007"/>
    </source>
</evidence>
<reference evidence="2" key="2">
    <citation type="submission" date="2018-03" db="EMBL/GenBank/DDBJ databases">
        <title>The Triticum urartu genome reveals the dynamic nature of wheat genome evolution.</title>
        <authorList>
            <person name="Ling H."/>
            <person name="Ma B."/>
            <person name="Shi X."/>
            <person name="Liu H."/>
            <person name="Dong L."/>
            <person name="Sun H."/>
            <person name="Cao Y."/>
            <person name="Gao Q."/>
            <person name="Zheng S."/>
            <person name="Li Y."/>
            <person name="Yu Y."/>
            <person name="Du H."/>
            <person name="Qi M."/>
            <person name="Li Y."/>
            <person name="Yu H."/>
            <person name="Cui Y."/>
            <person name="Wang N."/>
            <person name="Chen C."/>
            <person name="Wu H."/>
            <person name="Zhao Y."/>
            <person name="Zhang J."/>
            <person name="Li Y."/>
            <person name="Zhou W."/>
            <person name="Zhang B."/>
            <person name="Hu W."/>
            <person name="Eijk M."/>
            <person name="Tang J."/>
            <person name="Witsenboer H."/>
            <person name="Zhao S."/>
            <person name="Li Z."/>
            <person name="Zhang A."/>
            <person name="Wang D."/>
            <person name="Liang C."/>
        </authorList>
    </citation>
    <scope>NUCLEOTIDE SEQUENCE [LARGE SCALE GENOMIC DNA]</scope>
    <source>
        <strain evidence="2">cv. G1812</strain>
    </source>
</reference>
<keyword evidence="3" id="KW-1185">Reference proteome</keyword>
<keyword evidence="1" id="KW-0472">Membrane</keyword>
<dbReference type="Gramene" id="TuG1812G0100004273.01.T01">
    <property type="protein sequence ID" value="TuG1812G0100004273.01.T01.cds452007"/>
    <property type="gene ID" value="TuG1812G0100004273.01"/>
</dbReference>
<dbReference type="Proteomes" id="UP000015106">
    <property type="component" value="Chromosome 1"/>
</dbReference>
<organism evidence="2 3">
    <name type="scientific">Triticum urartu</name>
    <name type="common">Red wild einkorn</name>
    <name type="synonym">Crithodium urartu</name>
    <dbReference type="NCBI Taxonomy" id="4572"/>
    <lineage>
        <taxon>Eukaryota</taxon>
        <taxon>Viridiplantae</taxon>
        <taxon>Streptophyta</taxon>
        <taxon>Embryophyta</taxon>
        <taxon>Tracheophyta</taxon>
        <taxon>Spermatophyta</taxon>
        <taxon>Magnoliopsida</taxon>
        <taxon>Liliopsida</taxon>
        <taxon>Poales</taxon>
        <taxon>Poaceae</taxon>
        <taxon>BOP clade</taxon>
        <taxon>Pooideae</taxon>
        <taxon>Triticodae</taxon>
        <taxon>Triticeae</taxon>
        <taxon>Triticinae</taxon>
        <taxon>Triticum</taxon>
    </lineage>
</organism>
<sequence>MSFHERLTVSPIDISILNVNIEMHPIQNSIFPTHNALYIQIYCWCFFCFLHILQVIFLPGIVSVPKLLILLFLANFGSICFFVCDPVSLQMLFLSCHILLQSAFLGMIQSLIY</sequence>
<keyword evidence="1" id="KW-0812">Transmembrane</keyword>
<accession>A0A8R7P3P4</accession>
<proteinExistence type="predicted"/>
<feature type="transmembrane region" description="Helical" evidence="1">
    <location>
        <begin position="41"/>
        <end position="61"/>
    </location>
</feature>
<protein>
    <submittedName>
        <fullName evidence="2">Uncharacterized protein</fullName>
    </submittedName>
</protein>
<evidence type="ECO:0000313" key="3">
    <source>
        <dbReference type="Proteomes" id="UP000015106"/>
    </source>
</evidence>
<name>A0A8R7P3P4_TRIUA</name>
<feature type="transmembrane region" description="Helical" evidence="1">
    <location>
        <begin position="67"/>
        <end position="84"/>
    </location>
</feature>
<reference evidence="2" key="3">
    <citation type="submission" date="2022-06" db="UniProtKB">
        <authorList>
            <consortium name="EnsemblPlants"/>
        </authorList>
    </citation>
    <scope>IDENTIFICATION</scope>
</reference>
<reference evidence="3" key="1">
    <citation type="journal article" date="2013" name="Nature">
        <title>Draft genome of the wheat A-genome progenitor Triticum urartu.</title>
        <authorList>
            <person name="Ling H.Q."/>
            <person name="Zhao S."/>
            <person name="Liu D."/>
            <person name="Wang J."/>
            <person name="Sun H."/>
            <person name="Zhang C."/>
            <person name="Fan H."/>
            <person name="Li D."/>
            <person name="Dong L."/>
            <person name="Tao Y."/>
            <person name="Gao C."/>
            <person name="Wu H."/>
            <person name="Li Y."/>
            <person name="Cui Y."/>
            <person name="Guo X."/>
            <person name="Zheng S."/>
            <person name="Wang B."/>
            <person name="Yu K."/>
            <person name="Liang Q."/>
            <person name="Yang W."/>
            <person name="Lou X."/>
            <person name="Chen J."/>
            <person name="Feng M."/>
            <person name="Jian J."/>
            <person name="Zhang X."/>
            <person name="Luo G."/>
            <person name="Jiang Y."/>
            <person name="Liu J."/>
            <person name="Wang Z."/>
            <person name="Sha Y."/>
            <person name="Zhang B."/>
            <person name="Wu H."/>
            <person name="Tang D."/>
            <person name="Shen Q."/>
            <person name="Xue P."/>
            <person name="Zou S."/>
            <person name="Wang X."/>
            <person name="Liu X."/>
            <person name="Wang F."/>
            <person name="Yang Y."/>
            <person name="An X."/>
            <person name="Dong Z."/>
            <person name="Zhang K."/>
            <person name="Zhang X."/>
            <person name="Luo M.C."/>
            <person name="Dvorak J."/>
            <person name="Tong Y."/>
            <person name="Wang J."/>
            <person name="Yang H."/>
            <person name="Li Z."/>
            <person name="Wang D."/>
            <person name="Zhang A."/>
            <person name="Wang J."/>
        </authorList>
    </citation>
    <scope>NUCLEOTIDE SEQUENCE</scope>
    <source>
        <strain evidence="3">cv. G1812</strain>
    </source>
</reference>
<keyword evidence="1" id="KW-1133">Transmembrane helix</keyword>
<evidence type="ECO:0000256" key="1">
    <source>
        <dbReference type="SAM" id="Phobius"/>
    </source>
</evidence>